<dbReference type="GO" id="GO:0098719">
    <property type="term" value="P:sodium ion import across plasma membrane"/>
    <property type="evidence" value="ECO:0007669"/>
    <property type="project" value="TreeGrafter"/>
</dbReference>
<feature type="transmembrane region" description="Helical" evidence="10">
    <location>
        <begin position="54"/>
        <end position="74"/>
    </location>
</feature>
<dbReference type="InterPro" id="IPR004705">
    <property type="entry name" value="Cation/H_exchanger_CPA1_bac"/>
</dbReference>
<dbReference type="PANTHER" id="PTHR10110">
    <property type="entry name" value="SODIUM/HYDROGEN EXCHANGER"/>
    <property type="match status" value="1"/>
</dbReference>
<feature type="transmembrane region" description="Helical" evidence="10">
    <location>
        <begin position="114"/>
        <end position="133"/>
    </location>
</feature>
<comment type="subcellular location">
    <subcellularLocation>
        <location evidence="1 10">Cell membrane</location>
        <topology evidence="1 10">Multi-pass membrane protein</topology>
    </subcellularLocation>
</comment>
<dbReference type="AlphaFoldDB" id="A0A1I3CGA2"/>
<keyword evidence="8 10" id="KW-0472">Membrane</keyword>
<evidence type="ECO:0000256" key="4">
    <source>
        <dbReference type="ARBA" id="ARBA00022692"/>
    </source>
</evidence>
<keyword evidence="7 10" id="KW-0406">Ion transport</keyword>
<dbReference type="GO" id="GO:0015385">
    <property type="term" value="F:sodium:proton antiporter activity"/>
    <property type="evidence" value="ECO:0007669"/>
    <property type="project" value="InterPro"/>
</dbReference>
<keyword evidence="2 10" id="KW-0813">Transport</keyword>
<evidence type="ECO:0000256" key="5">
    <source>
        <dbReference type="ARBA" id="ARBA00022989"/>
    </source>
</evidence>
<dbReference type="GO" id="GO:0005886">
    <property type="term" value="C:plasma membrane"/>
    <property type="evidence" value="ECO:0007669"/>
    <property type="project" value="UniProtKB-SubCell"/>
</dbReference>
<dbReference type="GO" id="GO:0015386">
    <property type="term" value="F:potassium:proton antiporter activity"/>
    <property type="evidence" value="ECO:0007669"/>
    <property type="project" value="TreeGrafter"/>
</dbReference>
<evidence type="ECO:0000256" key="7">
    <source>
        <dbReference type="ARBA" id="ARBA00023065"/>
    </source>
</evidence>
<evidence type="ECO:0000256" key="3">
    <source>
        <dbReference type="ARBA" id="ARBA00022475"/>
    </source>
</evidence>
<evidence type="ECO:0000313" key="12">
    <source>
        <dbReference type="EMBL" id="SFH73495.1"/>
    </source>
</evidence>
<evidence type="ECO:0000313" key="13">
    <source>
        <dbReference type="Proteomes" id="UP000199518"/>
    </source>
</evidence>
<accession>A0A1I3CGA2</accession>
<evidence type="ECO:0000256" key="2">
    <source>
        <dbReference type="ARBA" id="ARBA00022448"/>
    </source>
</evidence>
<sequence>MNPAEIIIGLIFVATVLSAVAQRVGVAYPIVLMVGGLLLSLFPALPQVQLDPEVVFLVFIPPLVYLPASQVGLLDVRSSWFPILMLSVGLVLVSLIGVATVAQSSIPGFTWPTAFLLAAIVAPTDMIAVMAITRHSPLPRQVERTLNGESLFNDVVAFVAYKIALRSVSEAYFARETFLEFTWDVLAGVAAGLVIGQLAIWVRRRVRDPAINSAASLLTAFAAYLTGEAVGASGVLATVTAGLCVGRELSRILEPEVRQTTFSFWSGLNFILEGLAFILIGLELRPTLAQLSETSPWQLMQAAALVIGAVVLLRVIWVAGIFTCRRIVRRVLKLPADQTNWRHAAIVSWAGPRGVESLAAAIGIPLLLPDGTTPFPQREMILFLSFSVILFTLLVQGGTLPRLIRWLHLPPDGSEKHEENLAHVAAAQAALIVLNQPMQCQSEEEFAQLVVQLRHYYEQRLRHYQSAAAETNQSPDYEILMTSNALRLRILNAEREAVIQLRDQGIIGNSVLRRLERSLDFEQIRLTS</sequence>
<keyword evidence="10" id="KW-0050">Antiport</keyword>
<name>A0A1I3CGA2_9PLAN</name>
<organism evidence="12 13">
    <name type="scientific">Planctomicrobium piriforme</name>
    <dbReference type="NCBI Taxonomy" id="1576369"/>
    <lineage>
        <taxon>Bacteria</taxon>
        <taxon>Pseudomonadati</taxon>
        <taxon>Planctomycetota</taxon>
        <taxon>Planctomycetia</taxon>
        <taxon>Planctomycetales</taxon>
        <taxon>Planctomycetaceae</taxon>
        <taxon>Planctomicrobium</taxon>
    </lineage>
</organism>
<feature type="domain" description="Cation/H+ exchanger transmembrane" evidence="11">
    <location>
        <begin position="12"/>
        <end position="406"/>
    </location>
</feature>
<comment type="function">
    <text evidence="10">Na(+)/H(+) antiporter that extrudes sodium in exchange for external protons.</text>
</comment>
<dbReference type="GO" id="GO:0051453">
    <property type="term" value="P:regulation of intracellular pH"/>
    <property type="evidence" value="ECO:0007669"/>
    <property type="project" value="TreeGrafter"/>
</dbReference>
<dbReference type="RefSeq" id="WP_092047954.1">
    <property type="nucleotide sequence ID" value="NZ_FOQD01000002.1"/>
</dbReference>
<feature type="transmembrane region" description="Helical" evidence="10">
    <location>
        <begin position="232"/>
        <end position="250"/>
    </location>
</feature>
<feature type="transmembrane region" description="Helical" evidence="10">
    <location>
        <begin position="80"/>
        <end position="102"/>
    </location>
</feature>
<evidence type="ECO:0000256" key="9">
    <source>
        <dbReference type="ARBA" id="ARBA00023201"/>
    </source>
</evidence>
<feature type="transmembrane region" description="Helical" evidence="10">
    <location>
        <begin position="262"/>
        <end position="282"/>
    </location>
</feature>
<keyword evidence="13" id="KW-1185">Reference proteome</keyword>
<dbReference type="InterPro" id="IPR006153">
    <property type="entry name" value="Cation/H_exchanger_TM"/>
</dbReference>
<evidence type="ECO:0000256" key="10">
    <source>
        <dbReference type="RuleBase" id="RU366002"/>
    </source>
</evidence>
<feature type="transmembrane region" description="Helical" evidence="10">
    <location>
        <begin position="28"/>
        <end position="45"/>
    </location>
</feature>
<keyword evidence="4 10" id="KW-0812">Transmembrane</keyword>
<dbReference type="NCBIfam" id="TIGR00831">
    <property type="entry name" value="a_cpa1"/>
    <property type="match status" value="1"/>
</dbReference>
<reference evidence="13" key="1">
    <citation type="submission" date="2016-10" db="EMBL/GenBank/DDBJ databases">
        <authorList>
            <person name="Varghese N."/>
            <person name="Submissions S."/>
        </authorList>
    </citation>
    <scope>NUCLEOTIDE SEQUENCE [LARGE SCALE GENOMIC DNA]</scope>
    <source>
        <strain evidence="13">DSM 26348</strain>
    </source>
</reference>
<dbReference type="Pfam" id="PF00999">
    <property type="entry name" value="Na_H_Exchanger"/>
    <property type="match status" value="1"/>
</dbReference>
<dbReference type="OrthoDB" id="9809206at2"/>
<evidence type="ECO:0000256" key="1">
    <source>
        <dbReference type="ARBA" id="ARBA00004651"/>
    </source>
</evidence>
<dbReference type="Gene3D" id="6.10.140.1330">
    <property type="match status" value="1"/>
</dbReference>
<gene>
    <name evidence="12" type="ORF">SAMN05421753_102269</name>
</gene>
<evidence type="ECO:0000256" key="6">
    <source>
        <dbReference type="ARBA" id="ARBA00023053"/>
    </source>
</evidence>
<dbReference type="EMBL" id="FOQD01000002">
    <property type="protein sequence ID" value="SFH73495.1"/>
    <property type="molecule type" value="Genomic_DNA"/>
</dbReference>
<dbReference type="STRING" id="1576369.SAMN05421753_102269"/>
<evidence type="ECO:0000259" key="11">
    <source>
        <dbReference type="Pfam" id="PF00999"/>
    </source>
</evidence>
<feature type="transmembrane region" description="Helical" evidence="10">
    <location>
        <begin position="181"/>
        <end position="202"/>
    </location>
</feature>
<keyword evidence="6 10" id="KW-0915">Sodium</keyword>
<feature type="transmembrane region" description="Helical" evidence="10">
    <location>
        <begin position="380"/>
        <end position="400"/>
    </location>
</feature>
<dbReference type="Proteomes" id="UP000199518">
    <property type="component" value="Unassembled WGS sequence"/>
</dbReference>
<dbReference type="PANTHER" id="PTHR10110:SF86">
    <property type="entry name" value="SODIUM_HYDROGEN EXCHANGER 7"/>
    <property type="match status" value="1"/>
</dbReference>
<evidence type="ECO:0000256" key="8">
    <source>
        <dbReference type="ARBA" id="ARBA00023136"/>
    </source>
</evidence>
<keyword evidence="9 10" id="KW-0739">Sodium transport</keyword>
<protein>
    <submittedName>
        <fullName evidence="12">Monovalent cation:H+ antiporter, CPA1 family</fullName>
    </submittedName>
</protein>
<keyword evidence="3 10" id="KW-1003">Cell membrane</keyword>
<feature type="transmembrane region" description="Helical" evidence="10">
    <location>
        <begin position="302"/>
        <end position="324"/>
    </location>
</feature>
<comment type="caution">
    <text evidence="10">Lacks conserved residue(s) required for the propagation of feature annotation.</text>
</comment>
<comment type="similarity">
    <text evidence="10">Belongs to the monovalent cation:proton antiporter 1 (CPA1) transporter (TC 2.A.36) family.</text>
</comment>
<dbReference type="InterPro" id="IPR018422">
    <property type="entry name" value="Cation/H_exchanger_CPA1"/>
</dbReference>
<proteinExistence type="inferred from homology"/>
<keyword evidence="5 10" id="KW-1133">Transmembrane helix</keyword>